<dbReference type="Proteomes" id="UP000759246">
    <property type="component" value="Unassembled WGS sequence"/>
</dbReference>
<dbReference type="EMBL" id="JABZGF010000621">
    <property type="protein sequence ID" value="MBF0967650.1"/>
    <property type="molecule type" value="Genomic_DNA"/>
</dbReference>
<organism evidence="1 2">
    <name type="scientific">Actinomyces bouchesdurhonensis</name>
    <dbReference type="NCBI Taxonomy" id="1852361"/>
    <lineage>
        <taxon>Bacteria</taxon>
        <taxon>Bacillati</taxon>
        <taxon>Actinomycetota</taxon>
        <taxon>Actinomycetes</taxon>
        <taxon>Actinomycetales</taxon>
        <taxon>Actinomycetaceae</taxon>
        <taxon>Actinomyces</taxon>
    </lineage>
</organism>
<evidence type="ECO:0000313" key="1">
    <source>
        <dbReference type="EMBL" id="MBF0967650.1"/>
    </source>
</evidence>
<protein>
    <submittedName>
        <fullName evidence="1">Uncharacterized protein</fullName>
    </submittedName>
</protein>
<gene>
    <name evidence="1" type="ORF">HXK09_11095</name>
</gene>
<evidence type="ECO:0000313" key="2">
    <source>
        <dbReference type="Proteomes" id="UP000759246"/>
    </source>
</evidence>
<comment type="caution">
    <text evidence="1">The sequence shown here is derived from an EMBL/GenBank/DDBJ whole genome shotgun (WGS) entry which is preliminary data.</text>
</comment>
<proteinExistence type="predicted"/>
<dbReference type="AlphaFoldDB" id="A0A929RR66"/>
<feature type="non-terminal residue" evidence="1">
    <location>
        <position position="93"/>
    </location>
</feature>
<sequence>MITPIYDGSKSAGDILIDYTQNLRDKVEILTDDEINGLIGKLQTCADNSQGDNRRAIQNILNICQTELDDRDLVRCLVDAGLIVGINSIKGVS</sequence>
<accession>A0A929RR66</accession>
<name>A0A929RR66_9ACTO</name>
<reference evidence="1" key="1">
    <citation type="submission" date="2020-04" db="EMBL/GenBank/DDBJ databases">
        <title>Deep metagenomics examines the oral microbiome during advanced dental caries in children, revealing novel taxa and co-occurrences with host molecules.</title>
        <authorList>
            <person name="Baker J.L."/>
            <person name="Morton J.T."/>
            <person name="Dinis M."/>
            <person name="Alvarez R."/>
            <person name="Tran N.C."/>
            <person name="Knight R."/>
            <person name="Edlund A."/>
        </authorList>
    </citation>
    <scope>NUCLEOTIDE SEQUENCE</scope>
    <source>
        <strain evidence="1">JCVI_30_bin.13</strain>
    </source>
</reference>